<dbReference type="UniPathway" id="UPA00241">
    <property type="reaction ID" value="UER00356"/>
</dbReference>
<dbReference type="RefSeq" id="WP_044075864.1">
    <property type="nucleotide sequence ID" value="NZ_BAIZ01000024.1"/>
</dbReference>
<dbReference type="EMBL" id="QJJX01000011">
    <property type="protein sequence ID" value="PXX22448.1"/>
    <property type="molecule type" value="Genomic_DNA"/>
</dbReference>
<comment type="pathway">
    <text evidence="5">Cofactor biosynthesis; coenzyme A biosynthesis; CoA from (R)-pantothenate: step 5/5.</text>
</comment>
<protein>
    <recommendedName>
        <fullName evidence="5 6">Dephospho-CoA kinase</fullName>
        <ecNumber evidence="5 6">2.7.1.24</ecNumber>
    </recommendedName>
    <alternativeName>
        <fullName evidence="5">Dephosphocoenzyme A kinase</fullName>
    </alternativeName>
</protein>
<dbReference type="InterPro" id="IPR001977">
    <property type="entry name" value="Depp_CoAkinase"/>
</dbReference>
<dbReference type="Pfam" id="PF01121">
    <property type="entry name" value="CoaE"/>
    <property type="match status" value="1"/>
</dbReference>
<name>A0A318HVH2_9BACT</name>
<evidence type="ECO:0000256" key="4">
    <source>
        <dbReference type="ARBA" id="ARBA00022993"/>
    </source>
</evidence>
<organism evidence="7 8">
    <name type="scientific">Hoylesella shahii DSM 15611 = JCM 12083</name>
    <dbReference type="NCBI Taxonomy" id="1122991"/>
    <lineage>
        <taxon>Bacteria</taxon>
        <taxon>Pseudomonadati</taxon>
        <taxon>Bacteroidota</taxon>
        <taxon>Bacteroidia</taxon>
        <taxon>Bacteroidales</taxon>
        <taxon>Prevotellaceae</taxon>
        <taxon>Hoylesella</taxon>
    </lineage>
</organism>
<dbReference type="Proteomes" id="UP000248314">
    <property type="component" value="Unassembled WGS sequence"/>
</dbReference>
<proteinExistence type="inferred from homology"/>
<dbReference type="NCBIfam" id="TIGR00152">
    <property type="entry name" value="dephospho-CoA kinase"/>
    <property type="match status" value="1"/>
</dbReference>
<reference evidence="7 8" key="1">
    <citation type="submission" date="2018-05" db="EMBL/GenBank/DDBJ databases">
        <title>Genomic Encyclopedia of Type Strains, Phase I: the one thousand microbial genomes (KMG-I) project.</title>
        <authorList>
            <person name="Kyrpides N."/>
        </authorList>
    </citation>
    <scope>NUCLEOTIDE SEQUENCE [LARGE SCALE GENOMIC DNA]</scope>
    <source>
        <strain evidence="7 8">DSM 15611</strain>
    </source>
</reference>
<keyword evidence="2 5" id="KW-0547">Nucleotide-binding</keyword>
<evidence type="ECO:0000256" key="1">
    <source>
        <dbReference type="ARBA" id="ARBA00009018"/>
    </source>
</evidence>
<evidence type="ECO:0000313" key="7">
    <source>
        <dbReference type="EMBL" id="PXX22448.1"/>
    </source>
</evidence>
<dbReference type="GO" id="GO:0005524">
    <property type="term" value="F:ATP binding"/>
    <property type="evidence" value="ECO:0007669"/>
    <property type="project" value="UniProtKB-UniRule"/>
</dbReference>
<comment type="function">
    <text evidence="5">Catalyzes the phosphorylation of the 3'-hydroxyl group of dephosphocoenzyme A to form coenzyme A.</text>
</comment>
<evidence type="ECO:0000313" key="8">
    <source>
        <dbReference type="Proteomes" id="UP000248314"/>
    </source>
</evidence>
<keyword evidence="3 5" id="KW-0067">ATP-binding</keyword>
<evidence type="ECO:0000256" key="5">
    <source>
        <dbReference type="HAMAP-Rule" id="MF_00376"/>
    </source>
</evidence>
<evidence type="ECO:0000256" key="6">
    <source>
        <dbReference type="NCBIfam" id="TIGR00152"/>
    </source>
</evidence>
<keyword evidence="8" id="KW-1185">Reference proteome</keyword>
<dbReference type="GO" id="GO:0015937">
    <property type="term" value="P:coenzyme A biosynthetic process"/>
    <property type="evidence" value="ECO:0007669"/>
    <property type="project" value="UniProtKB-UniRule"/>
</dbReference>
<dbReference type="GO" id="GO:0005737">
    <property type="term" value="C:cytoplasm"/>
    <property type="evidence" value="ECO:0007669"/>
    <property type="project" value="UniProtKB-SubCell"/>
</dbReference>
<comment type="subcellular location">
    <subcellularLocation>
        <location evidence="5">Cytoplasm</location>
    </subcellularLocation>
</comment>
<accession>A0A318HVH2</accession>
<dbReference type="SUPFAM" id="SSF52540">
    <property type="entry name" value="P-loop containing nucleoside triphosphate hydrolases"/>
    <property type="match status" value="1"/>
</dbReference>
<dbReference type="STRING" id="1122991.GCA_000613445_01404"/>
<dbReference type="PANTHER" id="PTHR10695:SF46">
    <property type="entry name" value="BIFUNCTIONAL COENZYME A SYNTHASE-RELATED"/>
    <property type="match status" value="1"/>
</dbReference>
<comment type="caution">
    <text evidence="7">The sequence shown here is derived from an EMBL/GenBank/DDBJ whole genome shotgun (WGS) entry which is preliminary data.</text>
</comment>
<keyword evidence="5" id="KW-0808">Transferase</keyword>
<feature type="binding site" evidence="5">
    <location>
        <begin position="19"/>
        <end position="24"/>
    </location>
    <ligand>
        <name>ATP</name>
        <dbReference type="ChEBI" id="CHEBI:30616"/>
    </ligand>
</feature>
<dbReference type="OrthoDB" id="9812943at2"/>
<evidence type="ECO:0000256" key="3">
    <source>
        <dbReference type="ARBA" id="ARBA00022840"/>
    </source>
</evidence>
<dbReference type="EC" id="2.7.1.24" evidence="5 6"/>
<evidence type="ECO:0000256" key="2">
    <source>
        <dbReference type="ARBA" id="ARBA00022741"/>
    </source>
</evidence>
<comment type="similarity">
    <text evidence="1 5">Belongs to the CoaE family.</text>
</comment>
<dbReference type="InterPro" id="IPR027417">
    <property type="entry name" value="P-loop_NTPase"/>
</dbReference>
<dbReference type="GO" id="GO:0004140">
    <property type="term" value="F:dephospho-CoA kinase activity"/>
    <property type="evidence" value="ECO:0007669"/>
    <property type="project" value="UniProtKB-UniRule"/>
</dbReference>
<keyword evidence="5 7" id="KW-0418">Kinase</keyword>
<dbReference type="Gene3D" id="3.40.50.300">
    <property type="entry name" value="P-loop containing nucleotide triphosphate hydrolases"/>
    <property type="match status" value="1"/>
</dbReference>
<keyword evidence="5" id="KW-0963">Cytoplasm</keyword>
<keyword evidence="4 5" id="KW-0173">Coenzyme A biosynthesis</keyword>
<dbReference type="CDD" id="cd02022">
    <property type="entry name" value="DPCK"/>
    <property type="match status" value="1"/>
</dbReference>
<sequence length="197" mass="22144">MHVQSLLPSLRVALTGGIGSGKSFVAQLLRARGIEVFDCDASAKRLLRSSEPLQYDLQQLVGHHLYVNGQLQKQVLSAFLLASHTNKERLNALIHPAVAQDFERSGCSWLESAIFFDSGFDARVKVDRVVCVTAPLEVRLQRVMQRDALSRSKAMEWIECQWPQERVRALSDYEIQNDGTQDVGQQLNEILTQLIKA</sequence>
<dbReference type="HAMAP" id="MF_00376">
    <property type="entry name" value="Dephospho_CoA_kinase"/>
    <property type="match status" value="1"/>
</dbReference>
<dbReference type="AlphaFoldDB" id="A0A318HVH2"/>
<gene>
    <name evidence="5" type="primary">coaE</name>
    <name evidence="7" type="ORF">EJ73_01209</name>
</gene>
<dbReference type="PANTHER" id="PTHR10695">
    <property type="entry name" value="DEPHOSPHO-COA KINASE-RELATED"/>
    <property type="match status" value="1"/>
</dbReference>
<comment type="catalytic activity">
    <reaction evidence="5">
        <text>3'-dephospho-CoA + ATP = ADP + CoA + H(+)</text>
        <dbReference type="Rhea" id="RHEA:18245"/>
        <dbReference type="ChEBI" id="CHEBI:15378"/>
        <dbReference type="ChEBI" id="CHEBI:30616"/>
        <dbReference type="ChEBI" id="CHEBI:57287"/>
        <dbReference type="ChEBI" id="CHEBI:57328"/>
        <dbReference type="ChEBI" id="CHEBI:456216"/>
        <dbReference type="EC" id="2.7.1.24"/>
    </reaction>
</comment>
<dbReference type="PROSITE" id="PS51219">
    <property type="entry name" value="DPCK"/>
    <property type="match status" value="1"/>
</dbReference>